<organism evidence="2">
    <name type="scientific">Acidicaldus sp</name>
    <dbReference type="NCBI Taxonomy" id="1872105"/>
    <lineage>
        <taxon>Bacteria</taxon>
        <taxon>Pseudomonadati</taxon>
        <taxon>Pseudomonadota</taxon>
        <taxon>Alphaproteobacteria</taxon>
        <taxon>Acetobacterales</taxon>
        <taxon>Acetobacteraceae</taxon>
        <taxon>Acidicaldus</taxon>
    </lineage>
</organism>
<dbReference type="EMBL" id="DTQM01000069">
    <property type="protein sequence ID" value="HGC42315.1"/>
    <property type="molecule type" value="Genomic_DNA"/>
</dbReference>
<comment type="caution">
    <text evidence="2">The sequence shown here is derived from an EMBL/GenBank/DDBJ whole genome shotgun (WGS) entry which is preliminary data.</text>
</comment>
<feature type="chain" id="PRO_5035216191" description="Secreted protein" evidence="1">
    <location>
        <begin position="27"/>
        <end position="110"/>
    </location>
</feature>
<accession>A0A8J4HAL6</accession>
<name>A0A8J4HAL6_9PROT</name>
<evidence type="ECO:0000256" key="1">
    <source>
        <dbReference type="SAM" id="SignalP"/>
    </source>
</evidence>
<evidence type="ECO:0008006" key="3">
    <source>
        <dbReference type="Google" id="ProtNLM"/>
    </source>
</evidence>
<keyword evidence="1" id="KW-0732">Signal</keyword>
<reference evidence="2" key="1">
    <citation type="journal article" date="2020" name="mSystems">
        <title>Genome- and Community-Level Interaction Insights into Carbon Utilization and Element Cycling Functions of Hydrothermarchaeota in Hydrothermal Sediment.</title>
        <authorList>
            <person name="Zhou Z."/>
            <person name="Liu Y."/>
            <person name="Xu W."/>
            <person name="Pan J."/>
            <person name="Luo Z.H."/>
            <person name="Li M."/>
        </authorList>
    </citation>
    <scope>NUCLEOTIDE SEQUENCE</scope>
    <source>
        <strain evidence="2">SpSt-997</strain>
    </source>
</reference>
<protein>
    <recommendedName>
        <fullName evidence="3">Secreted protein</fullName>
    </recommendedName>
</protein>
<evidence type="ECO:0000313" key="2">
    <source>
        <dbReference type="EMBL" id="HGC42315.1"/>
    </source>
</evidence>
<dbReference type="AlphaFoldDB" id="A0A8J4HAL6"/>
<sequence length="110" mass="11590">MWRGGMLAMGSMLLVAAWLAIGDAPADDAAQVITDTPDYCAQLRAEVQEEMDVAAKPAANPEARAPMLAKVDSLAEEGGRLCAAGKVRGGIIRLRRALTLMHEPPPHGGE</sequence>
<proteinExistence type="predicted"/>
<gene>
    <name evidence="2" type="ORF">ENY07_03695</name>
</gene>
<feature type="signal peptide" evidence="1">
    <location>
        <begin position="1"/>
        <end position="26"/>
    </location>
</feature>